<evidence type="ECO:0000256" key="1">
    <source>
        <dbReference type="ARBA" id="ARBA00022737"/>
    </source>
</evidence>
<feature type="repeat" description="PPR" evidence="2">
    <location>
        <begin position="76"/>
        <end position="110"/>
    </location>
</feature>
<organism evidence="3 4">
    <name type="scientific">Ceratopteris richardii</name>
    <name type="common">Triangle waterfern</name>
    <dbReference type="NCBI Taxonomy" id="49495"/>
    <lineage>
        <taxon>Eukaryota</taxon>
        <taxon>Viridiplantae</taxon>
        <taxon>Streptophyta</taxon>
        <taxon>Embryophyta</taxon>
        <taxon>Tracheophyta</taxon>
        <taxon>Polypodiopsida</taxon>
        <taxon>Polypodiidae</taxon>
        <taxon>Polypodiales</taxon>
        <taxon>Pteridineae</taxon>
        <taxon>Pteridaceae</taxon>
        <taxon>Parkerioideae</taxon>
        <taxon>Ceratopteris</taxon>
    </lineage>
</organism>
<reference evidence="3" key="1">
    <citation type="submission" date="2021-08" db="EMBL/GenBank/DDBJ databases">
        <title>WGS assembly of Ceratopteris richardii.</title>
        <authorList>
            <person name="Marchant D.B."/>
            <person name="Chen G."/>
            <person name="Jenkins J."/>
            <person name="Shu S."/>
            <person name="Leebens-Mack J."/>
            <person name="Grimwood J."/>
            <person name="Schmutz J."/>
            <person name="Soltis P."/>
            <person name="Soltis D."/>
            <person name="Chen Z.-H."/>
        </authorList>
    </citation>
    <scope>NUCLEOTIDE SEQUENCE</scope>
    <source>
        <strain evidence="3">Whitten #5841</strain>
        <tissue evidence="3">Leaf</tissue>
    </source>
</reference>
<feature type="repeat" description="PPR" evidence="2">
    <location>
        <begin position="382"/>
        <end position="416"/>
    </location>
</feature>
<dbReference type="NCBIfam" id="TIGR00756">
    <property type="entry name" value="PPR"/>
    <property type="match status" value="4"/>
</dbReference>
<evidence type="ECO:0008006" key="5">
    <source>
        <dbReference type="Google" id="ProtNLM"/>
    </source>
</evidence>
<keyword evidence="4" id="KW-1185">Reference proteome</keyword>
<dbReference type="OrthoDB" id="185373at2759"/>
<feature type="repeat" description="PPR" evidence="2">
    <location>
        <begin position="178"/>
        <end position="212"/>
    </location>
</feature>
<keyword evidence="1" id="KW-0677">Repeat</keyword>
<proteinExistence type="predicted"/>
<dbReference type="FunFam" id="1.25.40.10:FF:000285">
    <property type="entry name" value="Pentatricopeptide repeat-containing protein, chloroplastic"/>
    <property type="match status" value="1"/>
</dbReference>
<evidence type="ECO:0000313" key="3">
    <source>
        <dbReference type="EMBL" id="KAH7435572.1"/>
    </source>
</evidence>
<dbReference type="Pfam" id="PF01535">
    <property type="entry name" value="PPR"/>
    <property type="match status" value="2"/>
</dbReference>
<dbReference type="GO" id="GO:0003723">
    <property type="term" value="F:RNA binding"/>
    <property type="evidence" value="ECO:0007669"/>
    <property type="project" value="InterPro"/>
</dbReference>
<dbReference type="InterPro" id="IPR011990">
    <property type="entry name" value="TPR-like_helical_dom_sf"/>
</dbReference>
<name>A0A8T2UJF0_CERRI</name>
<dbReference type="Gene3D" id="1.25.40.10">
    <property type="entry name" value="Tetratricopeptide repeat domain"/>
    <property type="match status" value="3"/>
</dbReference>
<evidence type="ECO:0000256" key="2">
    <source>
        <dbReference type="PROSITE-ProRule" id="PRU00708"/>
    </source>
</evidence>
<evidence type="ECO:0000313" key="4">
    <source>
        <dbReference type="Proteomes" id="UP000825935"/>
    </source>
</evidence>
<protein>
    <recommendedName>
        <fullName evidence="5">Pentatricopeptide repeat-containing protein</fullName>
    </recommendedName>
</protein>
<dbReference type="FunFam" id="1.25.40.10:FF:000031">
    <property type="entry name" value="Pentatricopeptide repeat-containing protein mitochondrial"/>
    <property type="match status" value="2"/>
</dbReference>
<dbReference type="InterPro" id="IPR046960">
    <property type="entry name" value="PPR_At4g14850-like_plant"/>
</dbReference>
<comment type="caution">
    <text evidence="3">The sequence shown here is derived from an EMBL/GenBank/DDBJ whole genome shotgun (WGS) entry which is preliminary data.</text>
</comment>
<gene>
    <name evidence="3" type="ORF">KP509_06G069900</name>
</gene>
<dbReference type="EMBL" id="CM035411">
    <property type="protein sequence ID" value="KAH7435572.1"/>
    <property type="molecule type" value="Genomic_DNA"/>
</dbReference>
<dbReference type="PANTHER" id="PTHR47926">
    <property type="entry name" value="PENTATRICOPEPTIDE REPEAT-CONTAINING PROTEIN"/>
    <property type="match status" value="1"/>
</dbReference>
<sequence length="434" mass="47855">MQCEGLSPDAVTFLSMVKACSTMKAVHKGEKIHREISAQGLLCDNSVLQNALLDMYVKCGSLAKPRQVLFELPHRDVISWSTLVAGYVQQGDGDQAISCFNEMKREGISPNTVTYISLLQVCGSIGSIEKGEEIHYEVRLKGILNDNLTLGNSIVDMYAKCGAFTKARKMLESLPVRDVVSWTSLIGGYSHNGYGHKALSCFERMQCEGLSPDAVTFLSMVKACSTMKAVHKGEKIHREISAQGLLCDNSVLQNALLDMYVKCGSLAKPRQVLFELPHRDVISWSTLVAGYVQQGDGDQAISCFNEMKREGISPNTVTYISLLQVCGSIGSIEKGEEIHYEVRLKGILNDNLTLGNSIVDMYAKCGAFTKARKMLESLPVRDVVSWTSLIGGYIQHGKCEQALDCFEQMQREGVNPNVVTFICVWKACGRSIFF</sequence>
<dbReference type="FunFam" id="1.25.40.10:FF:000073">
    <property type="entry name" value="Pentatricopeptide repeat-containing protein chloroplastic"/>
    <property type="match status" value="1"/>
</dbReference>
<dbReference type="InterPro" id="IPR002885">
    <property type="entry name" value="PPR_rpt"/>
</dbReference>
<dbReference type="AlphaFoldDB" id="A0A8T2UJF0"/>
<dbReference type="Pfam" id="PF13041">
    <property type="entry name" value="PPR_2"/>
    <property type="match status" value="4"/>
</dbReference>
<feature type="repeat" description="PPR" evidence="2">
    <location>
        <begin position="280"/>
        <end position="314"/>
    </location>
</feature>
<accession>A0A8T2UJF0</accession>
<dbReference type="OMA" id="HACHREA"/>
<dbReference type="Proteomes" id="UP000825935">
    <property type="component" value="Chromosome 6"/>
</dbReference>
<dbReference type="GO" id="GO:0009451">
    <property type="term" value="P:RNA modification"/>
    <property type="evidence" value="ECO:0007669"/>
    <property type="project" value="InterPro"/>
</dbReference>
<dbReference type="PROSITE" id="PS51375">
    <property type="entry name" value="PPR"/>
    <property type="match status" value="4"/>
</dbReference>